<gene>
    <name evidence="4" type="ORF">GCM10011578_091970</name>
</gene>
<dbReference type="Proteomes" id="UP000653411">
    <property type="component" value="Unassembled WGS sequence"/>
</dbReference>
<dbReference type="PANTHER" id="PTHR11783">
    <property type="entry name" value="SULFOTRANSFERASE SULT"/>
    <property type="match status" value="1"/>
</dbReference>
<dbReference type="InterPro" id="IPR000863">
    <property type="entry name" value="Sulfotransferase_dom"/>
</dbReference>
<proteinExistence type="inferred from homology"/>
<sequence length="347" mass="38188">MAFRGGATGGLKHVLGITDQQAGEIVDGLVRHGYLDLRVDPADRRRVRIELTDRGRAVALSLWDFLRTRRWRDFPFRAGDIVVSTPAKSGTTWMQMMCALLILRTADLPASMPRLSPWLDDMACSREEVFAALAGQSHRRVIKTHTPLSDIAMAPGAPEVTWIVVARNPLDTAISLYHQSLNNVDAPRGVTGPGGPRPGQDQAAARKWLARWIEDDSAREGQPSSLPGMMWHWSDAWSRRAEGVLLFHYEDLSADLSGEMTRLGQHLGMTTGGTGWADLVAAASFERMRAAANRLQPLGPARNNTAFFRRGGSGSGAVLLTDGELARYRARAATLAPPDLLEWLHRR</sequence>
<dbReference type="PROSITE" id="PS01117">
    <property type="entry name" value="HTH_MARR_1"/>
    <property type="match status" value="1"/>
</dbReference>
<dbReference type="Gene3D" id="1.10.10.10">
    <property type="entry name" value="Winged helix-like DNA-binding domain superfamily/Winged helix DNA-binding domain"/>
    <property type="match status" value="1"/>
</dbReference>
<evidence type="ECO:0000313" key="4">
    <source>
        <dbReference type="EMBL" id="GGN42548.1"/>
    </source>
</evidence>
<evidence type="ECO:0000256" key="2">
    <source>
        <dbReference type="ARBA" id="ARBA00022679"/>
    </source>
</evidence>
<dbReference type="EMBL" id="BMML01000037">
    <property type="protein sequence ID" value="GGN42548.1"/>
    <property type="molecule type" value="Genomic_DNA"/>
</dbReference>
<evidence type="ECO:0000256" key="1">
    <source>
        <dbReference type="ARBA" id="ARBA00005771"/>
    </source>
</evidence>
<name>A0A917XPF7_9ACTN</name>
<keyword evidence="2" id="KW-0808">Transferase</keyword>
<organism evidence="4 5">
    <name type="scientific">Streptomyces fuscichromogenes</name>
    <dbReference type="NCBI Taxonomy" id="1324013"/>
    <lineage>
        <taxon>Bacteria</taxon>
        <taxon>Bacillati</taxon>
        <taxon>Actinomycetota</taxon>
        <taxon>Actinomycetes</taxon>
        <taxon>Kitasatosporales</taxon>
        <taxon>Streptomycetaceae</taxon>
        <taxon>Streptomyces</taxon>
    </lineage>
</organism>
<dbReference type="InterPro" id="IPR036388">
    <property type="entry name" value="WH-like_DNA-bd_sf"/>
</dbReference>
<reference evidence="4" key="2">
    <citation type="submission" date="2020-09" db="EMBL/GenBank/DDBJ databases">
        <authorList>
            <person name="Sun Q."/>
            <person name="Zhou Y."/>
        </authorList>
    </citation>
    <scope>NUCLEOTIDE SEQUENCE</scope>
    <source>
        <strain evidence="4">CGMCC 4.7110</strain>
    </source>
</reference>
<dbReference type="Gene3D" id="3.40.50.300">
    <property type="entry name" value="P-loop containing nucleotide triphosphate hydrolases"/>
    <property type="match status" value="1"/>
</dbReference>
<evidence type="ECO:0000313" key="5">
    <source>
        <dbReference type="Proteomes" id="UP000653411"/>
    </source>
</evidence>
<protein>
    <submittedName>
        <fullName evidence="4">Sulfotransferase</fullName>
    </submittedName>
</protein>
<dbReference type="SUPFAM" id="SSF46785">
    <property type="entry name" value="Winged helix' DNA-binding domain"/>
    <property type="match status" value="1"/>
</dbReference>
<comment type="similarity">
    <text evidence="1">Belongs to the sulfotransferase 1 family.</text>
</comment>
<dbReference type="InterPro" id="IPR023187">
    <property type="entry name" value="Tscrpt_reg_MarR-type_CS"/>
</dbReference>
<dbReference type="InterPro" id="IPR027417">
    <property type="entry name" value="P-loop_NTPase"/>
</dbReference>
<feature type="domain" description="Sulfotransferase" evidence="3">
    <location>
        <begin position="80"/>
        <end position="315"/>
    </location>
</feature>
<dbReference type="SUPFAM" id="SSF52540">
    <property type="entry name" value="P-loop containing nucleoside triphosphate hydrolases"/>
    <property type="match status" value="1"/>
</dbReference>
<dbReference type="InterPro" id="IPR036390">
    <property type="entry name" value="WH_DNA-bd_sf"/>
</dbReference>
<dbReference type="GO" id="GO:0008146">
    <property type="term" value="F:sulfotransferase activity"/>
    <property type="evidence" value="ECO:0007669"/>
    <property type="project" value="InterPro"/>
</dbReference>
<dbReference type="Pfam" id="PF00685">
    <property type="entry name" value="Sulfotransfer_1"/>
    <property type="match status" value="1"/>
</dbReference>
<reference evidence="4" key="1">
    <citation type="journal article" date="2014" name="Int. J. Syst. Evol. Microbiol.">
        <title>Complete genome sequence of Corynebacterium casei LMG S-19264T (=DSM 44701T), isolated from a smear-ripened cheese.</title>
        <authorList>
            <consortium name="US DOE Joint Genome Institute (JGI-PGF)"/>
            <person name="Walter F."/>
            <person name="Albersmeier A."/>
            <person name="Kalinowski J."/>
            <person name="Ruckert C."/>
        </authorList>
    </citation>
    <scope>NUCLEOTIDE SEQUENCE</scope>
    <source>
        <strain evidence="4">CGMCC 4.7110</strain>
    </source>
</reference>
<keyword evidence="5" id="KW-1185">Reference proteome</keyword>
<comment type="caution">
    <text evidence="4">The sequence shown here is derived from an EMBL/GenBank/DDBJ whole genome shotgun (WGS) entry which is preliminary data.</text>
</comment>
<evidence type="ECO:0000259" key="3">
    <source>
        <dbReference type="Pfam" id="PF00685"/>
    </source>
</evidence>
<dbReference type="AlphaFoldDB" id="A0A917XPF7"/>
<accession>A0A917XPF7</accession>